<reference evidence="1 2" key="1">
    <citation type="submission" date="2016-10" db="EMBL/GenBank/DDBJ databases">
        <title>Evaluation of Human, Veterinary and Environmental Mycobacterium chelonae Isolates by Core Genome Phylogenomic Analysis, Targeted Gene Comparison, and Anti-microbial Susceptibility Patterns: A Tale of Mistaken Identities.</title>
        <authorList>
            <person name="Fogelson S.B."/>
            <person name="Camus A.C."/>
            <person name="Lorenz W."/>
            <person name="Vasireddy R."/>
            <person name="Vasireddy S."/>
            <person name="Smith T."/>
            <person name="Brown-Elliott B.A."/>
            <person name="Wallace R.J.Jr."/>
            <person name="Hasan N.A."/>
            <person name="Reischl U."/>
            <person name="Sanchez S."/>
        </authorList>
    </citation>
    <scope>NUCLEOTIDE SEQUENCE [LARGE SCALE GENOMIC DNA]</scope>
    <source>
        <strain evidence="1 2">15515</strain>
    </source>
</reference>
<organism evidence="1 2">
    <name type="scientific">Mycobacteroides chelonae</name>
    <name type="common">Mycobacterium chelonae</name>
    <dbReference type="NCBI Taxonomy" id="1774"/>
    <lineage>
        <taxon>Bacteria</taxon>
        <taxon>Bacillati</taxon>
        <taxon>Actinomycetota</taxon>
        <taxon>Actinomycetes</taxon>
        <taxon>Mycobacteriales</taxon>
        <taxon>Mycobacteriaceae</taxon>
        <taxon>Mycobacteroides</taxon>
    </lineage>
</organism>
<evidence type="ECO:0000313" key="2">
    <source>
        <dbReference type="Proteomes" id="UP000180043"/>
    </source>
</evidence>
<gene>
    <name evidence="1" type="ORF">BKG82_07850</name>
</gene>
<dbReference type="AlphaFoldDB" id="A0A1S1LZ36"/>
<dbReference type="RefSeq" id="WP_070947364.1">
    <property type="nucleotide sequence ID" value="NZ_MLIQ01000011.1"/>
</dbReference>
<accession>A0A1S1LZ36</accession>
<proteinExistence type="predicted"/>
<sequence length="165" mass="18028">MINWAPRSNEDDEIEAIQRSIDEAREGQPGRIAKARDAVAAAKARCLEEQPWFSLLIVSPTYDSAGGLEGVLAQAPPVAYELFGKRLAVDLIANPTDARATIDEYTRMVGVTEMTPIAAAALVAICTELLPEIVARSENRSYDFEILPELVEMGLRVWEARAGEA</sequence>
<dbReference type="Proteomes" id="UP000180043">
    <property type="component" value="Unassembled WGS sequence"/>
</dbReference>
<evidence type="ECO:0000313" key="1">
    <source>
        <dbReference type="EMBL" id="OHU60352.1"/>
    </source>
</evidence>
<protein>
    <submittedName>
        <fullName evidence="1">Uncharacterized protein</fullName>
    </submittedName>
</protein>
<comment type="caution">
    <text evidence="1">The sequence shown here is derived from an EMBL/GenBank/DDBJ whole genome shotgun (WGS) entry which is preliminary data.</text>
</comment>
<name>A0A1S1LZ36_MYCCH</name>
<dbReference type="EMBL" id="MLIQ01000011">
    <property type="protein sequence ID" value="OHU60352.1"/>
    <property type="molecule type" value="Genomic_DNA"/>
</dbReference>